<evidence type="ECO:0000313" key="2">
    <source>
        <dbReference type="EMBL" id="NNG78506.1"/>
    </source>
</evidence>
<dbReference type="GO" id="GO:0003676">
    <property type="term" value="F:nucleic acid binding"/>
    <property type="evidence" value="ECO:0007669"/>
    <property type="project" value="InterPro"/>
</dbReference>
<dbReference type="Proteomes" id="UP000549517">
    <property type="component" value="Unassembled WGS sequence"/>
</dbReference>
<comment type="caution">
    <text evidence="2">The sequence shown here is derived from an EMBL/GenBank/DDBJ whole genome shotgun (WGS) entry which is preliminary data.</text>
</comment>
<name>A0A849AZM6_9MICO</name>
<dbReference type="RefSeq" id="WP_170273623.1">
    <property type="nucleotide sequence ID" value="NZ_BAAAKH010000007.1"/>
</dbReference>
<protein>
    <submittedName>
        <fullName evidence="2">HNH endonuclease</fullName>
    </submittedName>
</protein>
<sequence length="526" mass="57026">MSVTQQPMAREGDDALLGVADFSDCLYRLTSAARAIDSQRMTELGHLFDAFLARTSADAREDFAEQIAAIRWLAADPRALGLADRDVTDLCNEAERRHQACVWLLERLSATSLMHLADALDTTVRQVRLRIHTAACGLIGLPAFTAQARVGLVGFDRYLYAAERSRSLESQQLAEFDAGLIRIRVSDMTAFKRAVTQLIAAITTREQRTREIRDRRTVETHFDAHGQGTLIARGPAHDIALLGARLAGMARSAIRGLTSAFGIPEGRAISDDRTLNELMFDFLVGSRPAGTIGTASAEDLDAATVEAANPARVDMEATAERISELFDDVGIECPVDGEWLKRQARVTITVPALTLLDEREGASVPGTVDGSPIAPALARHLVGSGHSTVYRLLTDPASGAVLDHAAESYTIPERMRVALVEKWQFCTLPGCDRSAVKAELDHIEPFKHEDPGGGGPTAMTNLHPLCREHHQMKTEGRLRVSRNPDTGMLTWTLPGGTTLPSHPPSAPIGQRHAQQLLAVSTAQPAP</sequence>
<reference evidence="2 3" key="1">
    <citation type="submission" date="2020-05" db="EMBL/GenBank/DDBJ databases">
        <title>MicrobeNet Type strains.</title>
        <authorList>
            <person name="Nicholson A.C."/>
        </authorList>
    </citation>
    <scope>NUCLEOTIDE SEQUENCE [LARGE SCALE GENOMIC DNA]</scope>
    <source>
        <strain evidence="2 3">CCUG 46604</strain>
    </source>
</reference>
<dbReference type="GO" id="GO:0008270">
    <property type="term" value="F:zinc ion binding"/>
    <property type="evidence" value="ECO:0007669"/>
    <property type="project" value="InterPro"/>
</dbReference>
<feature type="domain" description="HNH nuclease" evidence="1">
    <location>
        <begin position="414"/>
        <end position="471"/>
    </location>
</feature>
<gene>
    <name evidence="2" type="ORF">HLA91_03825</name>
</gene>
<dbReference type="AlphaFoldDB" id="A0A849AZM6"/>
<keyword evidence="2" id="KW-0378">Hydrolase</keyword>
<dbReference type="SMART" id="SM00507">
    <property type="entry name" value="HNHc"/>
    <property type="match status" value="1"/>
</dbReference>
<dbReference type="CDD" id="cd00085">
    <property type="entry name" value="HNHc"/>
    <property type="match status" value="1"/>
</dbReference>
<dbReference type="InterPro" id="IPR002711">
    <property type="entry name" value="HNH"/>
</dbReference>
<accession>A0A849AZM6</accession>
<proteinExistence type="predicted"/>
<evidence type="ECO:0000313" key="3">
    <source>
        <dbReference type="Proteomes" id="UP000549517"/>
    </source>
</evidence>
<evidence type="ECO:0000259" key="1">
    <source>
        <dbReference type="SMART" id="SM00507"/>
    </source>
</evidence>
<keyword evidence="2" id="KW-0255">Endonuclease</keyword>
<dbReference type="EMBL" id="JABEMC010000002">
    <property type="protein sequence ID" value="NNG78506.1"/>
    <property type="molecule type" value="Genomic_DNA"/>
</dbReference>
<dbReference type="Pfam" id="PF01844">
    <property type="entry name" value="HNH"/>
    <property type="match status" value="1"/>
</dbReference>
<keyword evidence="2" id="KW-0540">Nuclease</keyword>
<dbReference type="InterPro" id="IPR003615">
    <property type="entry name" value="HNH_nuc"/>
</dbReference>
<dbReference type="GO" id="GO:0004519">
    <property type="term" value="F:endonuclease activity"/>
    <property type="evidence" value="ECO:0007669"/>
    <property type="project" value="UniProtKB-KW"/>
</dbReference>
<organism evidence="2 3">
    <name type="scientific">Brevibacterium luteolum</name>
    <dbReference type="NCBI Taxonomy" id="199591"/>
    <lineage>
        <taxon>Bacteria</taxon>
        <taxon>Bacillati</taxon>
        <taxon>Actinomycetota</taxon>
        <taxon>Actinomycetes</taxon>
        <taxon>Micrococcales</taxon>
        <taxon>Brevibacteriaceae</taxon>
        <taxon>Brevibacterium</taxon>
    </lineage>
</organism>